<organism evidence="1">
    <name type="scientific">viral metagenome</name>
    <dbReference type="NCBI Taxonomy" id="1070528"/>
    <lineage>
        <taxon>unclassified sequences</taxon>
        <taxon>metagenomes</taxon>
        <taxon>organismal metagenomes</taxon>
    </lineage>
</organism>
<protein>
    <recommendedName>
        <fullName evidence="2">Glycosyltransferase</fullName>
    </recommendedName>
</protein>
<proteinExistence type="predicted"/>
<reference evidence="1" key="1">
    <citation type="journal article" date="2020" name="Nature">
        <title>Giant virus diversity and host interactions through global metagenomics.</title>
        <authorList>
            <person name="Schulz F."/>
            <person name="Roux S."/>
            <person name="Paez-Espino D."/>
            <person name="Jungbluth S."/>
            <person name="Walsh D.A."/>
            <person name="Denef V.J."/>
            <person name="McMahon K.D."/>
            <person name="Konstantinidis K.T."/>
            <person name="Eloe-Fadrosh E.A."/>
            <person name="Kyrpides N.C."/>
            <person name="Woyke T."/>
        </authorList>
    </citation>
    <scope>NUCLEOTIDE SEQUENCE</scope>
    <source>
        <strain evidence="1">GVMAG-M-3300018428-16</strain>
    </source>
</reference>
<name>A0A6C0BTS0_9ZZZZ</name>
<evidence type="ECO:0000313" key="1">
    <source>
        <dbReference type="EMBL" id="QHS94974.1"/>
    </source>
</evidence>
<sequence length="242" mass="28863">MIIVKEFIGMLGNNIIQLSNIIDIAIAYKHNIKFNVNHTKFDLNIISEYFHKYDNKEVITNSRNFHYYDRLGFPVEIFEQHVEERNNLLKEAFKIKNVNIIDENNLVIHIRGGDIFSHKPHWAYVPPPLSYYVKQIEKRKYEKIIIVSEDTKNPVINKLQEMYKNVIYNKNNLDVDINIILGATNLVFSVGTFVPALMKMSDNIKYLHGSEFDIEELEEYYKKMKPWNNTEEQRKYIMNYKY</sequence>
<dbReference type="AlphaFoldDB" id="A0A6C0BTS0"/>
<evidence type="ECO:0008006" key="2">
    <source>
        <dbReference type="Google" id="ProtNLM"/>
    </source>
</evidence>
<dbReference type="EMBL" id="MN739236">
    <property type="protein sequence ID" value="QHS94974.1"/>
    <property type="molecule type" value="Genomic_DNA"/>
</dbReference>
<accession>A0A6C0BTS0</accession>